<name>A0AAD7Z9D6_DIPPU</name>
<protein>
    <submittedName>
        <fullName evidence="1">Uncharacterized protein</fullName>
    </submittedName>
</protein>
<reference evidence="1" key="2">
    <citation type="submission" date="2023-05" db="EMBL/GenBank/DDBJ databases">
        <authorList>
            <person name="Fouks B."/>
        </authorList>
    </citation>
    <scope>NUCLEOTIDE SEQUENCE</scope>
    <source>
        <strain evidence="1">Stay&amp;Tobe</strain>
        <tissue evidence="1">Testes</tissue>
    </source>
</reference>
<evidence type="ECO:0000313" key="2">
    <source>
        <dbReference type="Proteomes" id="UP001233999"/>
    </source>
</evidence>
<dbReference type="AlphaFoldDB" id="A0AAD7Z9D6"/>
<comment type="caution">
    <text evidence="1">The sequence shown here is derived from an EMBL/GenBank/DDBJ whole genome shotgun (WGS) entry which is preliminary data.</text>
</comment>
<proteinExistence type="predicted"/>
<gene>
    <name evidence="1" type="ORF">L9F63_025559</name>
</gene>
<feature type="non-terminal residue" evidence="1">
    <location>
        <position position="1"/>
    </location>
</feature>
<dbReference type="Proteomes" id="UP001233999">
    <property type="component" value="Unassembled WGS sequence"/>
</dbReference>
<keyword evidence="2" id="KW-1185">Reference proteome</keyword>
<dbReference type="EMBL" id="JASPKZ010009700">
    <property type="protein sequence ID" value="KAJ9576545.1"/>
    <property type="molecule type" value="Genomic_DNA"/>
</dbReference>
<sequence>MAAVKILKLHLKETFIPVILVISQKLELRKMFPFHTQKQAMKSDMLITYHPYADWTILTTVPYSLRQKR</sequence>
<evidence type="ECO:0000313" key="1">
    <source>
        <dbReference type="EMBL" id="KAJ9576545.1"/>
    </source>
</evidence>
<accession>A0AAD7Z9D6</accession>
<organism evidence="1 2">
    <name type="scientific">Diploptera punctata</name>
    <name type="common">Pacific beetle cockroach</name>
    <dbReference type="NCBI Taxonomy" id="6984"/>
    <lineage>
        <taxon>Eukaryota</taxon>
        <taxon>Metazoa</taxon>
        <taxon>Ecdysozoa</taxon>
        <taxon>Arthropoda</taxon>
        <taxon>Hexapoda</taxon>
        <taxon>Insecta</taxon>
        <taxon>Pterygota</taxon>
        <taxon>Neoptera</taxon>
        <taxon>Polyneoptera</taxon>
        <taxon>Dictyoptera</taxon>
        <taxon>Blattodea</taxon>
        <taxon>Blaberoidea</taxon>
        <taxon>Blaberidae</taxon>
        <taxon>Diplopterinae</taxon>
        <taxon>Diploptera</taxon>
    </lineage>
</organism>
<reference evidence="1" key="1">
    <citation type="journal article" date="2023" name="IScience">
        <title>Live-bearing cockroach genome reveals convergent evolutionary mechanisms linked to viviparity in insects and beyond.</title>
        <authorList>
            <person name="Fouks B."/>
            <person name="Harrison M.C."/>
            <person name="Mikhailova A.A."/>
            <person name="Marchal E."/>
            <person name="English S."/>
            <person name="Carruthers M."/>
            <person name="Jennings E.C."/>
            <person name="Chiamaka E.L."/>
            <person name="Frigard R.A."/>
            <person name="Pippel M."/>
            <person name="Attardo G.M."/>
            <person name="Benoit J.B."/>
            <person name="Bornberg-Bauer E."/>
            <person name="Tobe S.S."/>
        </authorList>
    </citation>
    <scope>NUCLEOTIDE SEQUENCE</scope>
    <source>
        <strain evidence="1">Stay&amp;Tobe</strain>
    </source>
</reference>